<dbReference type="AlphaFoldDB" id="A0A382P3B9"/>
<keyword evidence="1" id="KW-0472">Membrane</keyword>
<keyword evidence="1" id="KW-1133">Transmembrane helix</keyword>
<dbReference type="EMBL" id="UINC01104560">
    <property type="protein sequence ID" value="SVC67806.1"/>
    <property type="molecule type" value="Genomic_DNA"/>
</dbReference>
<name>A0A382P3B9_9ZZZZ</name>
<evidence type="ECO:0000256" key="1">
    <source>
        <dbReference type="SAM" id="Phobius"/>
    </source>
</evidence>
<keyword evidence="1" id="KW-0812">Transmembrane</keyword>
<accession>A0A382P3B9</accession>
<reference evidence="2" key="1">
    <citation type="submission" date="2018-05" db="EMBL/GenBank/DDBJ databases">
        <authorList>
            <person name="Lanie J.A."/>
            <person name="Ng W.-L."/>
            <person name="Kazmierczak K.M."/>
            <person name="Andrzejewski T.M."/>
            <person name="Davidsen T.M."/>
            <person name="Wayne K.J."/>
            <person name="Tettelin H."/>
            <person name="Glass J.I."/>
            <person name="Rusch D."/>
            <person name="Podicherti R."/>
            <person name="Tsui H.-C.T."/>
            <person name="Winkler M.E."/>
        </authorList>
    </citation>
    <scope>NUCLEOTIDE SEQUENCE</scope>
</reference>
<sequence>MNKTNAVLLLFLLLNLTACQTWQSIGPVSPGRFIELDQPERVRVTMQDGTQMELDRPVVDGGQLVAPDVSRPLADVLMLEVQRFDVARTILRVGGAVTAAFVVYVGLFWPDN</sequence>
<gene>
    <name evidence="2" type="ORF">METZ01_LOCUS320660</name>
</gene>
<evidence type="ECO:0000313" key="2">
    <source>
        <dbReference type="EMBL" id="SVC67806.1"/>
    </source>
</evidence>
<proteinExistence type="predicted"/>
<organism evidence="2">
    <name type="scientific">marine metagenome</name>
    <dbReference type="NCBI Taxonomy" id="408172"/>
    <lineage>
        <taxon>unclassified sequences</taxon>
        <taxon>metagenomes</taxon>
        <taxon>ecological metagenomes</taxon>
    </lineage>
</organism>
<protein>
    <submittedName>
        <fullName evidence="2">Uncharacterized protein</fullName>
    </submittedName>
</protein>
<feature type="transmembrane region" description="Helical" evidence="1">
    <location>
        <begin position="89"/>
        <end position="109"/>
    </location>
</feature>